<dbReference type="OrthoDB" id="10552840at2759"/>
<dbReference type="EMBL" id="JAAAIN010004051">
    <property type="protein sequence ID" value="KAG0282943.1"/>
    <property type="molecule type" value="Genomic_DNA"/>
</dbReference>
<feature type="non-terminal residue" evidence="1">
    <location>
        <position position="183"/>
    </location>
</feature>
<reference evidence="1" key="1">
    <citation type="journal article" date="2020" name="Fungal Divers.">
        <title>Resolving the Mortierellaceae phylogeny through synthesis of multi-gene phylogenetics and phylogenomics.</title>
        <authorList>
            <person name="Vandepol N."/>
            <person name="Liber J."/>
            <person name="Desiro A."/>
            <person name="Na H."/>
            <person name="Kennedy M."/>
            <person name="Barry K."/>
            <person name="Grigoriev I.V."/>
            <person name="Miller A.N."/>
            <person name="O'Donnell K."/>
            <person name="Stajich J.E."/>
            <person name="Bonito G."/>
        </authorList>
    </citation>
    <scope>NUCLEOTIDE SEQUENCE</scope>
    <source>
        <strain evidence="1">NVP60</strain>
    </source>
</reference>
<sequence>MQESDVTLDLQRSIDRIHPVNDKAVIEAIEDYDIKTIALRVFETIKNTDAKMDEIDRDPSSSFSGAFKVEADLVPTHHRFIRWLFADYSLMKLANPISRTTVFLSHQEILRVIVDHSEGKLGASPKDASFAIVVGRKPIYVKRFETLTILPPHGTRNVLVEAPVTLSVFQEDGDNGLIETDGK</sequence>
<evidence type="ECO:0000313" key="1">
    <source>
        <dbReference type="EMBL" id="KAG0282943.1"/>
    </source>
</evidence>
<name>A0A9P6QQU1_9FUNG</name>
<dbReference type="Proteomes" id="UP000823405">
    <property type="component" value="Unassembled WGS sequence"/>
</dbReference>
<protein>
    <submittedName>
        <fullName evidence="1">Uncharacterized protein</fullName>
    </submittedName>
</protein>
<keyword evidence="2" id="KW-1185">Reference proteome</keyword>
<evidence type="ECO:0000313" key="2">
    <source>
        <dbReference type="Proteomes" id="UP000823405"/>
    </source>
</evidence>
<comment type="caution">
    <text evidence="1">The sequence shown here is derived from an EMBL/GenBank/DDBJ whole genome shotgun (WGS) entry which is preliminary data.</text>
</comment>
<dbReference type="AlphaFoldDB" id="A0A9P6QQU1"/>
<gene>
    <name evidence="1" type="ORF">BGZ97_008773</name>
</gene>
<accession>A0A9P6QQU1</accession>
<proteinExistence type="predicted"/>
<organism evidence="1 2">
    <name type="scientific">Linnemannia gamsii</name>
    <dbReference type="NCBI Taxonomy" id="64522"/>
    <lineage>
        <taxon>Eukaryota</taxon>
        <taxon>Fungi</taxon>
        <taxon>Fungi incertae sedis</taxon>
        <taxon>Mucoromycota</taxon>
        <taxon>Mortierellomycotina</taxon>
        <taxon>Mortierellomycetes</taxon>
        <taxon>Mortierellales</taxon>
        <taxon>Mortierellaceae</taxon>
        <taxon>Linnemannia</taxon>
    </lineage>
</organism>